<proteinExistence type="predicted"/>
<comment type="caution">
    <text evidence="1">The sequence shown here is derived from an EMBL/GenBank/DDBJ whole genome shotgun (WGS) entry which is preliminary data.</text>
</comment>
<dbReference type="Proteomes" id="UP000724584">
    <property type="component" value="Unassembled WGS sequence"/>
</dbReference>
<gene>
    <name evidence="1" type="ORF">F5144DRAFT_585492</name>
</gene>
<accession>A0ACB7NWP2</accession>
<evidence type="ECO:0000313" key="1">
    <source>
        <dbReference type="EMBL" id="KAH6617112.1"/>
    </source>
</evidence>
<reference evidence="1 2" key="1">
    <citation type="journal article" date="2021" name="Nat. Commun.">
        <title>Genetic determinants of endophytism in the Arabidopsis root mycobiome.</title>
        <authorList>
            <person name="Mesny F."/>
            <person name="Miyauchi S."/>
            <person name="Thiergart T."/>
            <person name="Pickel B."/>
            <person name="Atanasova L."/>
            <person name="Karlsson M."/>
            <person name="Huettel B."/>
            <person name="Barry K.W."/>
            <person name="Haridas S."/>
            <person name="Chen C."/>
            <person name="Bauer D."/>
            <person name="Andreopoulos W."/>
            <person name="Pangilinan J."/>
            <person name="LaButti K."/>
            <person name="Riley R."/>
            <person name="Lipzen A."/>
            <person name="Clum A."/>
            <person name="Drula E."/>
            <person name="Henrissat B."/>
            <person name="Kohler A."/>
            <person name="Grigoriev I.V."/>
            <person name="Martin F.M."/>
            <person name="Hacquard S."/>
        </authorList>
    </citation>
    <scope>NUCLEOTIDE SEQUENCE [LARGE SCALE GENOMIC DNA]</scope>
    <source>
        <strain evidence="1 2">MPI-SDFR-AT-0079</strain>
    </source>
</reference>
<organism evidence="1 2">
    <name type="scientific">Chaetomium tenue</name>
    <dbReference type="NCBI Taxonomy" id="1854479"/>
    <lineage>
        <taxon>Eukaryota</taxon>
        <taxon>Fungi</taxon>
        <taxon>Dikarya</taxon>
        <taxon>Ascomycota</taxon>
        <taxon>Pezizomycotina</taxon>
        <taxon>Sordariomycetes</taxon>
        <taxon>Sordariomycetidae</taxon>
        <taxon>Sordariales</taxon>
        <taxon>Chaetomiaceae</taxon>
        <taxon>Chaetomium</taxon>
    </lineage>
</organism>
<name>A0ACB7NWP2_9PEZI</name>
<dbReference type="EMBL" id="JAGIZQ010000007">
    <property type="protein sequence ID" value="KAH6617112.1"/>
    <property type="molecule type" value="Genomic_DNA"/>
</dbReference>
<protein>
    <submittedName>
        <fullName evidence="1">Uncharacterized protein</fullName>
    </submittedName>
</protein>
<sequence>MSIGWLFCVVCCLEVGLILSGARLIGITVTFSFTMLEMDDSRLLGGYKLAVCCCLSARLIHSGARLIGITSNHIQVCHDRHG</sequence>
<evidence type="ECO:0000313" key="2">
    <source>
        <dbReference type="Proteomes" id="UP000724584"/>
    </source>
</evidence>
<keyword evidence="2" id="KW-1185">Reference proteome</keyword>